<evidence type="ECO:0000313" key="4">
    <source>
        <dbReference type="EMBL" id="CAD7076912.1"/>
    </source>
</evidence>
<dbReference type="SMART" id="SM00358">
    <property type="entry name" value="DSRM"/>
    <property type="match status" value="2"/>
</dbReference>
<dbReference type="SUPFAM" id="SSF54768">
    <property type="entry name" value="dsRNA-binding domain-like"/>
    <property type="match status" value="2"/>
</dbReference>
<feature type="domain" description="DRBM" evidence="3">
    <location>
        <begin position="92"/>
        <end position="159"/>
    </location>
</feature>
<dbReference type="GO" id="GO:0003725">
    <property type="term" value="F:double-stranded RNA binding"/>
    <property type="evidence" value="ECO:0007669"/>
    <property type="project" value="TreeGrafter"/>
</dbReference>
<dbReference type="Pfam" id="PF00035">
    <property type="entry name" value="dsrm"/>
    <property type="match status" value="2"/>
</dbReference>
<dbReference type="FunCoup" id="A0A7R8U9Z7">
    <property type="interactions" value="9"/>
</dbReference>
<dbReference type="InterPro" id="IPR014720">
    <property type="entry name" value="dsRBD_dom"/>
</dbReference>
<keyword evidence="1 2" id="KW-0694">RNA-binding</keyword>
<evidence type="ECO:0000313" key="5">
    <source>
        <dbReference type="Proteomes" id="UP000594454"/>
    </source>
</evidence>
<name>A0A7R8U9Z7_HERIL</name>
<dbReference type="GO" id="GO:0005737">
    <property type="term" value="C:cytoplasm"/>
    <property type="evidence" value="ECO:0007669"/>
    <property type="project" value="TreeGrafter"/>
</dbReference>
<sequence>MTEVSCKAPVSALQEYLMQKGHTPPLYEFCDTLEEGGKTFHCTVTALNEMAMGSGRSKREAKHEAADNILKKFQASDANVRYAPQASMPSVDAISELRYMCLQRNHPFPQFEIVQEIPPPAPEFTCKCSVASIVRYGTSSTKKWARQLAAQALIEIIEAIPVLDNVDDLMKYEDEKNRSKFKIYKEITESDEKDLPGVLLSNRHNYFKNLPEEVKTAAKRALTDQYHIPSADRVDQVLRAMNIICKKSKLRCNPGPDMLFIELVCQMDVVFAGDEELLYDEILDYFKVMLE</sequence>
<evidence type="ECO:0000256" key="1">
    <source>
        <dbReference type="ARBA" id="ARBA00022884"/>
    </source>
</evidence>
<dbReference type="CDD" id="cd00048">
    <property type="entry name" value="DSRM_SF"/>
    <property type="match status" value="1"/>
</dbReference>
<proteinExistence type="predicted"/>
<dbReference type="PROSITE" id="PS50137">
    <property type="entry name" value="DS_RBD"/>
    <property type="match status" value="2"/>
</dbReference>
<dbReference type="PANTHER" id="PTHR46205">
    <property type="entry name" value="LOQUACIOUS, ISOFORM B"/>
    <property type="match status" value="1"/>
</dbReference>
<organism evidence="4 5">
    <name type="scientific">Hermetia illucens</name>
    <name type="common">Black soldier fly</name>
    <dbReference type="NCBI Taxonomy" id="343691"/>
    <lineage>
        <taxon>Eukaryota</taxon>
        <taxon>Metazoa</taxon>
        <taxon>Ecdysozoa</taxon>
        <taxon>Arthropoda</taxon>
        <taxon>Hexapoda</taxon>
        <taxon>Insecta</taxon>
        <taxon>Pterygota</taxon>
        <taxon>Neoptera</taxon>
        <taxon>Endopterygota</taxon>
        <taxon>Diptera</taxon>
        <taxon>Brachycera</taxon>
        <taxon>Stratiomyomorpha</taxon>
        <taxon>Stratiomyidae</taxon>
        <taxon>Hermetiinae</taxon>
        <taxon>Hermetia</taxon>
    </lineage>
</organism>
<dbReference type="GO" id="GO:0005634">
    <property type="term" value="C:nucleus"/>
    <property type="evidence" value="ECO:0007669"/>
    <property type="project" value="TreeGrafter"/>
</dbReference>
<dbReference type="InParanoid" id="A0A7R8U9Z7"/>
<dbReference type="EMBL" id="LR899009">
    <property type="protein sequence ID" value="CAD7076912.1"/>
    <property type="molecule type" value="Genomic_DNA"/>
</dbReference>
<accession>A0A7R8U9Z7</accession>
<feature type="domain" description="DRBM" evidence="3">
    <location>
        <begin position="8"/>
        <end position="75"/>
    </location>
</feature>
<dbReference type="GO" id="GO:0016442">
    <property type="term" value="C:RISC complex"/>
    <property type="evidence" value="ECO:0007669"/>
    <property type="project" value="TreeGrafter"/>
</dbReference>
<gene>
    <name evidence="4" type="ORF">HERILL_LOCUS299</name>
</gene>
<evidence type="ECO:0000259" key="3">
    <source>
        <dbReference type="PROSITE" id="PS50137"/>
    </source>
</evidence>
<protein>
    <recommendedName>
        <fullName evidence="3">DRBM domain-containing protein</fullName>
    </recommendedName>
</protein>
<dbReference type="GO" id="GO:0030422">
    <property type="term" value="P:siRNA processing"/>
    <property type="evidence" value="ECO:0007669"/>
    <property type="project" value="TreeGrafter"/>
</dbReference>
<dbReference type="Proteomes" id="UP000594454">
    <property type="component" value="Chromosome 1"/>
</dbReference>
<dbReference type="Gene3D" id="3.30.160.20">
    <property type="match status" value="2"/>
</dbReference>
<dbReference type="OrthoDB" id="5961559at2759"/>
<reference evidence="4 5" key="1">
    <citation type="submission" date="2020-11" db="EMBL/GenBank/DDBJ databases">
        <authorList>
            <person name="Wallbank WR R."/>
            <person name="Pardo Diaz C."/>
            <person name="Kozak K."/>
            <person name="Martin S."/>
            <person name="Jiggins C."/>
            <person name="Moest M."/>
            <person name="Warren A I."/>
            <person name="Generalovic N T."/>
            <person name="Byers J.R.P. K."/>
            <person name="Montejo-Kovacevich G."/>
            <person name="Yen C E."/>
        </authorList>
    </citation>
    <scope>NUCLEOTIDE SEQUENCE [LARGE SCALE GENOMIC DNA]</scope>
</reference>
<evidence type="ECO:0000256" key="2">
    <source>
        <dbReference type="PROSITE-ProRule" id="PRU00266"/>
    </source>
</evidence>
<dbReference type="InterPro" id="IPR051247">
    <property type="entry name" value="RLC_Component"/>
</dbReference>
<dbReference type="AlphaFoldDB" id="A0A7R8U9Z7"/>
<dbReference type="GO" id="GO:0035197">
    <property type="term" value="F:siRNA binding"/>
    <property type="evidence" value="ECO:0007669"/>
    <property type="project" value="TreeGrafter"/>
</dbReference>
<dbReference type="GO" id="GO:0070578">
    <property type="term" value="C:RISC-loading complex"/>
    <property type="evidence" value="ECO:0007669"/>
    <property type="project" value="TreeGrafter"/>
</dbReference>
<dbReference type="OMA" id="QEMMVKQ"/>
<dbReference type="PANTHER" id="PTHR46205:SF4">
    <property type="entry name" value="LD06392P"/>
    <property type="match status" value="1"/>
</dbReference>
<dbReference type="GO" id="GO:0070920">
    <property type="term" value="P:regulation of regulatory ncRNA processing"/>
    <property type="evidence" value="ECO:0007669"/>
    <property type="project" value="TreeGrafter"/>
</dbReference>
<keyword evidence="5" id="KW-1185">Reference proteome</keyword>